<dbReference type="InterPro" id="IPR004358">
    <property type="entry name" value="Sig_transdc_His_kin-like_C"/>
</dbReference>
<reference evidence="12 13" key="1">
    <citation type="submission" date="2018-05" db="EMBL/GenBank/DDBJ databases">
        <title>Genomic Encyclopedia of Type Strains, Phase IV (KMG-IV): sequencing the most valuable type-strain genomes for metagenomic binning, comparative biology and taxonomic classification.</title>
        <authorList>
            <person name="Goeker M."/>
        </authorList>
    </citation>
    <scope>NUCLEOTIDE SEQUENCE [LARGE SCALE GENOMIC DNA]</scope>
    <source>
        <strain evidence="12 13">DSM 103371</strain>
    </source>
</reference>
<dbReference type="InterPro" id="IPR005467">
    <property type="entry name" value="His_kinase_dom"/>
</dbReference>
<name>A0A316G8R0_9RHOB</name>
<comment type="catalytic activity">
    <reaction evidence="1">
        <text>ATP + protein L-histidine = ADP + protein N-phospho-L-histidine.</text>
        <dbReference type="EC" id="2.7.13.3"/>
    </reaction>
</comment>
<evidence type="ECO:0000256" key="9">
    <source>
        <dbReference type="ARBA" id="ARBA00023136"/>
    </source>
</evidence>
<evidence type="ECO:0000313" key="12">
    <source>
        <dbReference type="EMBL" id="PWK56100.1"/>
    </source>
</evidence>
<gene>
    <name evidence="12" type="ORF">C8D95_105166</name>
</gene>
<dbReference type="EC" id="2.7.13.3" evidence="3"/>
<dbReference type="KEGG" id="salo:EF888_17775"/>
<dbReference type="GO" id="GO:0000160">
    <property type="term" value="P:phosphorelay signal transduction system"/>
    <property type="evidence" value="ECO:0007669"/>
    <property type="project" value="TreeGrafter"/>
</dbReference>
<dbReference type="GO" id="GO:0005886">
    <property type="term" value="C:plasma membrane"/>
    <property type="evidence" value="ECO:0007669"/>
    <property type="project" value="TreeGrafter"/>
</dbReference>
<dbReference type="Gene3D" id="3.30.565.10">
    <property type="entry name" value="Histidine kinase-like ATPase, C-terminal domain"/>
    <property type="match status" value="1"/>
</dbReference>
<comment type="caution">
    <text evidence="12">The sequence shown here is derived from an EMBL/GenBank/DDBJ whole genome shotgun (WGS) entry which is preliminary data.</text>
</comment>
<dbReference type="GO" id="GO:0004673">
    <property type="term" value="F:protein histidine kinase activity"/>
    <property type="evidence" value="ECO:0007669"/>
    <property type="project" value="UniProtKB-EC"/>
</dbReference>
<dbReference type="InterPro" id="IPR050428">
    <property type="entry name" value="TCS_sensor_his_kinase"/>
</dbReference>
<keyword evidence="9 10" id="KW-0472">Membrane</keyword>
<keyword evidence="7 12" id="KW-0418">Kinase</keyword>
<evidence type="ECO:0000256" key="6">
    <source>
        <dbReference type="ARBA" id="ARBA00022692"/>
    </source>
</evidence>
<evidence type="ECO:0000313" key="13">
    <source>
        <dbReference type="Proteomes" id="UP000245390"/>
    </source>
</evidence>
<dbReference type="PANTHER" id="PTHR45436:SF5">
    <property type="entry name" value="SENSOR HISTIDINE KINASE TRCS"/>
    <property type="match status" value="1"/>
</dbReference>
<dbReference type="SUPFAM" id="SSF55874">
    <property type="entry name" value="ATPase domain of HSP90 chaperone/DNA topoisomerase II/histidine kinase"/>
    <property type="match status" value="1"/>
</dbReference>
<organism evidence="12 13">
    <name type="scientific">Silicimonas algicola</name>
    <dbReference type="NCBI Taxonomy" id="1826607"/>
    <lineage>
        <taxon>Bacteria</taxon>
        <taxon>Pseudomonadati</taxon>
        <taxon>Pseudomonadota</taxon>
        <taxon>Alphaproteobacteria</taxon>
        <taxon>Rhodobacterales</taxon>
        <taxon>Paracoccaceae</taxon>
    </lineage>
</organism>
<dbReference type="InterPro" id="IPR003594">
    <property type="entry name" value="HATPase_dom"/>
</dbReference>
<keyword evidence="13" id="KW-1185">Reference proteome</keyword>
<evidence type="ECO:0000256" key="3">
    <source>
        <dbReference type="ARBA" id="ARBA00012438"/>
    </source>
</evidence>
<evidence type="ECO:0000256" key="2">
    <source>
        <dbReference type="ARBA" id="ARBA00004370"/>
    </source>
</evidence>
<dbReference type="PROSITE" id="PS50109">
    <property type="entry name" value="HIS_KIN"/>
    <property type="match status" value="1"/>
</dbReference>
<dbReference type="AlphaFoldDB" id="A0A316G8R0"/>
<accession>A0A316G8R0</accession>
<feature type="transmembrane region" description="Helical" evidence="10">
    <location>
        <begin position="12"/>
        <end position="31"/>
    </location>
</feature>
<dbReference type="PRINTS" id="PR00344">
    <property type="entry name" value="BCTRLSENSOR"/>
</dbReference>
<dbReference type="OrthoDB" id="9815202at2"/>
<keyword evidence="5" id="KW-0808">Transferase</keyword>
<evidence type="ECO:0000259" key="11">
    <source>
        <dbReference type="PROSITE" id="PS50109"/>
    </source>
</evidence>
<dbReference type="InterPro" id="IPR036890">
    <property type="entry name" value="HATPase_C_sf"/>
</dbReference>
<feature type="transmembrane region" description="Helical" evidence="10">
    <location>
        <begin position="159"/>
        <end position="182"/>
    </location>
</feature>
<keyword evidence="8 10" id="KW-1133">Transmembrane helix</keyword>
<feature type="domain" description="Histidine kinase" evidence="11">
    <location>
        <begin position="238"/>
        <end position="440"/>
    </location>
</feature>
<proteinExistence type="predicted"/>
<comment type="subcellular location">
    <subcellularLocation>
        <location evidence="2">Membrane</location>
    </subcellularLocation>
</comment>
<dbReference type="Pfam" id="PF02518">
    <property type="entry name" value="HATPase_c"/>
    <property type="match status" value="1"/>
</dbReference>
<evidence type="ECO:0000256" key="10">
    <source>
        <dbReference type="SAM" id="Phobius"/>
    </source>
</evidence>
<evidence type="ECO:0000256" key="7">
    <source>
        <dbReference type="ARBA" id="ARBA00022777"/>
    </source>
</evidence>
<evidence type="ECO:0000256" key="4">
    <source>
        <dbReference type="ARBA" id="ARBA00022553"/>
    </source>
</evidence>
<evidence type="ECO:0000256" key="1">
    <source>
        <dbReference type="ARBA" id="ARBA00000085"/>
    </source>
</evidence>
<keyword evidence="4" id="KW-0597">Phosphoprotein</keyword>
<keyword evidence="6 10" id="KW-0812">Transmembrane</keyword>
<dbReference type="Proteomes" id="UP000245390">
    <property type="component" value="Unassembled WGS sequence"/>
</dbReference>
<dbReference type="EMBL" id="QGGV01000005">
    <property type="protein sequence ID" value="PWK56100.1"/>
    <property type="molecule type" value="Genomic_DNA"/>
</dbReference>
<protein>
    <recommendedName>
        <fullName evidence="3">histidine kinase</fullName>
        <ecNumber evidence="3">2.7.13.3</ecNumber>
    </recommendedName>
</protein>
<dbReference type="SMART" id="SM00387">
    <property type="entry name" value="HATPase_c"/>
    <property type="match status" value="1"/>
</dbReference>
<sequence length="454" mass="49011">MRSLQRRAIVGGLVWALVVLFTGTFALFSVFDGMAAQRFQEALRDRHLQVVAALSNTNSPNEIGPFLTDPAYSRPYSGRYWQVEGPGGFFASRSLFDATLTMPLGTADEPSLWQGRGPNGPVRGVSQKILLGDGSEWVVSVAETLAAFETDRQEMRKNVGFSFGFVGLFVILGAVALVSNVVQPIRQLQRDVTERWVAGEAIEPDKYPSEVAPLVADVNELLRKNREIVARGRRQVADLAHALKTPSAALRNELITLSRSANASDALHALDRIDAQIVRSLARLTAINAAQTAHARTDVTNSLRRLERLFKAAPEGDGVDLSVSTCTASCISVEQQDFEEMLGNVMENAIKWCRSRVVISVSDEGSDVRIRVEDDGPGIEPQLRLEALKPGGRLDLAKPGTGLGLSITQELADAYGGSVTLGSSDALGGLAVDLVLPGRRSATLTKSKRHQSAV</sequence>
<evidence type="ECO:0000256" key="5">
    <source>
        <dbReference type="ARBA" id="ARBA00022679"/>
    </source>
</evidence>
<dbReference type="RefSeq" id="WP_109759528.1">
    <property type="nucleotide sequence ID" value="NZ_CP034588.1"/>
</dbReference>
<evidence type="ECO:0000256" key="8">
    <source>
        <dbReference type="ARBA" id="ARBA00022989"/>
    </source>
</evidence>
<dbReference type="PANTHER" id="PTHR45436">
    <property type="entry name" value="SENSOR HISTIDINE KINASE YKOH"/>
    <property type="match status" value="1"/>
</dbReference>